<dbReference type="Proteomes" id="UP000274131">
    <property type="component" value="Unassembled WGS sequence"/>
</dbReference>
<sequence>MNEIFDDDDEPTVKIANLEENMTVHVLNALVKSVAVARDQDGIEYYKCLISDGSGLIWFYANPQSCMTLDSRRIDKGCVYCLRFVFQSNSVFFPFNIQIYQQKK</sequence>
<evidence type="ECO:0000313" key="2">
    <source>
        <dbReference type="Proteomes" id="UP000274131"/>
    </source>
</evidence>
<dbReference type="AlphaFoldDB" id="A0A0N4VR58"/>
<evidence type="ECO:0000313" key="3">
    <source>
        <dbReference type="WBParaSite" id="EVEC_0001352001-mRNA-1"/>
    </source>
</evidence>
<name>A0A0N4VR58_ENTVE</name>
<keyword evidence="2" id="KW-1185">Reference proteome</keyword>
<reference evidence="1 2" key="2">
    <citation type="submission" date="2018-10" db="EMBL/GenBank/DDBJ databases">
        <authorList>
            <consortium name="Pathogen Informatics"/>
        </authorList>
    </citation>
    <scope>NUCLEOTIDE SEQUENCE [LARGE SCALE GENOMIC DNA]</scope>
</reference>
<reference evidence="3" key="1">
    <citation type="submission" date="2017-02" db="UniProtKB">
        <authorList>
            <consortium name="WormBaseParasite"/>
        </authorList>
    </citation>
    <scope>IDENTIFICATION</scope>
</reference>
<evidence type="ECO:0000313" key="1">
    <source>
        <dbReference type="EMBL" id="VDD97903.1"/>
    </source>
</evidence>
<dbReference type="EMBL" id="UXUI01015737">
    <property type="protein sequence ID" value="VDD97903.1"/>
    <property type="molecule type" value="Genomic_DNA"/>
</dbReference>
<accession>A0A0N4VR58</accession>
<organism evidence="3">
    <name type="scientific">Enterobius vermicularis</name>
    <name type="common">Human pinworm</name>
    <dbReference type="NCBI Taxonomy" id="51028"/>
    <lineage>
        <taxon>Eukaryota</taxon>
        <taxon>Metazoa</taxon>
        <taxon>Ecdysozoa</taxon>
        <taxon>Nematoda</taxon>
        <taxon>Chromadorea</taxon>
        <taxon>Rhabditida</taxon>
        <taxon>Spirurina</taxon>
        <taxon>Oxyuridomorpha</taxon>
        <taxon>Oxyuroidea</taxon>
        <taxon>Oxyuridae</taxon>
        <taxon>Enterobius</taxon>
    </lineage>
</organism>
<gene>
    <name evidence="1" type="ORF">EVEC_LOCUS12654</name>
</gene>
<proteinExistence type="predicted"/>
<dbReference type="WBParaSite" id="EVEC_0001352001-mRNA-1">
    <property type="protein sequence ID" value="EVEC_0001352001-mRNA-1"/>
    <property type="gene ID" value="EVEC_0001352001"/>
</dbReference>
<protein>
    <submittedName>
        <fullName evidence="3">GOLD domain-containing protein</fullName>
    </submittedName>
</protein>